<protein>
    <submittedName>
        <fullName evidence="2">Uncharacterized protein</fullName>
    </submittedName>
</protein>
<comment type="caution">
    <text evidence="2">The sequence shown here is derived from an EMBL/GenBank/DDBJ whole genome shotgun (WGS) entry which is preliminary data.</text>
</comment>
<accession>A0A9P9DP64</accession>
<dbReference type="AlphaFoldDB" id="A0A9P9DP64"/>
<evidence type="ECO:0000256" key="1">
    <source>
        <dbReference type="SAM" id="SignalP"/>
    </source>
</evidence>
<organism evidence="2 3">
    <name type="scientific">Dendryphion nanum</name>
    <dbReference type="NCBI Taxonomy" id="256645"/>
    <lineage>
        <taxon>Eukaryota</taxon>
        <taxon>Fungi</taxon>
        <taxon>Dikarya</taxon>
        <taxon>Ascomycota</taxon>
        <taxon>Pezizomycotina</taxon>
        <taxon>Dothideomycetes</taxon>
        <taxon>Pleosporomycetidae</taxon>
        <taxon>Pleosporales</taxon>
        <taxon>Torulaceae</taxon>
        <taxon>Dendryphion</taxon>
    </lineage>
</organism>
<dbReference type="EMBL" id="JAGMWT010000009">
    <property type="protein sequence ID" value="KAH7122833.1"/>
    <property type="molecule type" value="Genomic_DNA"/>
</dbReference>
<keyword evidence="1" id="KW-0732">Signal</keyword>
<evidence type="ECO:0000313" key="3">
    <source>
        <dbReference type="Proteomes" id="UP000700596"/>
    </source>
</evidence>
<reference evidence="2" key="1">
    <citation type="journal article" date="2021" name="Nat. Commun.">
        <title>Genetic determinants of endophytism in the Arabidopsis root mycobiome.</title>
        <authorList>
            <person name="Mesny F."/>
            <person name="Miyauchi S."/>
            <person name="Thiergart T."/>
            <person name="Pickel B."/>
            <person name="Atanasova L."/>
            <person name="Karlsson M."/>
            <person name="Huettel B."/>
            <person name="Barry K.W."/>
            <person name="Haridas S."/>
            <person name="Chen C."/>
            <person name="Bauer D."/>
            <person name="Andreopoulos W."/>
            <person name="Pangilinan J."/>
            <person name="LaButti K."/>
            <person name="Riley R."/>
            <person name="Lipzen A."/>
            <person name="Clum A."/>
            <person name="Drula E."/>
            <person name="Henrissat B."/>
            <person name="Kohler A."/>
            <person name="Grigoriev I.V."/>
            <person name="Martin F.M."/>
            <person name="Hacquard S."/>
        </authorList>
    </citation>
    <scope>NUCLEOTIDE SEQUENCE</scope>
    <source>
        <strain evidence="2">MPI-CAGE-CH-0243</strain>
    </source>
</reference>
<evidence type="ECO:0000313" key="2">
    <source>
        <dbReference type="EMBL" id="KAH7122833.1"/>
    </source>
</evidence>
<dbReference type="Proteomes" id="UP000700596">
    <property type="component" value="Unassembled WGS sequence"/>
</dbReference>
<name>A0A9P9DP64_9PLEO</name>
<feature type="signal peptide" evidence="1">
    <location>
        <begin position="1"/>
        <end position="22"/>
    </location>
</feature>
<gene>
    <name evidence="2" type="ORF">B0J11DRAFT_581508</name>
</gene>
<proteinExistence type="predicted"/>
<dbReference type="OrthoDB" id="3945787at2759"/>
<keyword evidence="3" id="KW-1185">Reference proteome</keyword>
<feature type="chain" id="PRO_5040293012" evidence="1">
    <location>
        <begin position="23"/>
        <end position="393"/>
    </location>
</feature>
<sequence length="393" mass="42808">MSSYISKYIAFLLYLIAHEVFAAHQTTYPSTNIPFSAVFPSSISDLNPSDFSCWTSHVSYSLLTSSIQNAAETDKLKFTYSSTTVTTIGDYIINRPTAEATLCDGSPRVTGLATPTGSARTTTQTIRTVWTSTWMPLRPTCTVESYGKECRSMYSSLASITSRLSASPQGTPSTTIPSFMITPPCRTPDTYPNPTAPISCSLVVSTYKVLYWPVTMKGDFCGTQSTIPPTPTISGKPNTALYSGLTITSPTIYYVLDNMHMQTFAGLVNGNRALTWMPLHKYATTPPPLALPQDPVQIPVSSAIISCNLGRQCFTTLQPFAFEHLSTAPARQYQSLIGGSDIIYQGYYAPFYTLPTALPTAGNGWEMCNVMFTGAIKPTYINLLQPTSTGLRD</sequence>